<feature type="transmembrane region" description="Helical" evidence="1">
    <location>
        <begin position="70"/>
        <end position="90"/>
    </location>
</feature>
<reference evidence="2 3" key="1">
    <citation type="submission" date="2018-09" db="EMBL/GenBank/DDBJ databases">
        <authorList>
            <person name="Zhu H."/>
        </authorList>
    </citation>
    <scope>NUCLEOTIDE SEQUENCE [LARGE SCALE GENOMIC DNA]</scope>
    <source>
        <strain evidence="2 3">K2R10-39</strain>
    </source>
</reference>
<proteinExistence type="predicted"/>
<comment type="caution">
    <text evidence="2">The sequence shown here is derived from an EMBL/GenBank/DDBJ whole genome shotgun (WGS) entry which is preliminary data.</text>
</comment>
<accession>A0A418X029</accession>
<sequence length="92" mass="9898">MSSKQSFSEFMEQKNVRLTLAAVCVYFAIGGLFQLLTGDNGADWFRGGGGFLLWGGWAVINALKPYGRSVPGINIAVNAGLVMIVASWIARN</sequence>
<dbReference type="AlphaFoldDB" id="A0A418X029"/>
<organism evidence="2 3">
    <name type="scientific">Noviherbaspirillum cavernae</name>
    <dbReference type="NCBI Taxonomy" id="2320862"/>
    <lineage>
        <taxon>Bacteria</taxon>
        <taxon>Pseudomonadati</taxon>
        <taxon>Pseudomonadota</taxon>
        <taxon>Betaproteobacteria</taxon>
        <taxon>Burkholderiales</taxon>
        <taxon>Oxalobacteraceae</taxon>
        <taxon>Noviherbaspirillum</taxon>
    </lineage>
</organism>
<name>A0A418X029_9BURK</name>
<protein>
    <submittedName>
        <fullName evidence="2">Uncharacterized protein</fullName>
    </submittedName>
</protein>
<evidence type="ECO:0000256" key="1">
    <source>
        <dbReference type="SAM" id="Phobius"/>
    </source>
</evidence>
<dbReference type="Proteomes" id="UP000285190">
    <property type="component" value="Unassembled WGS sequence"/>
</dbReference>
<keyword evidence="1" id="KW-0812">Transmembrane</keyword>
<dbReference type="OrthoDB" id="8777498at2"/>
<keyword evidence="1" id="KW-1133">Transmembrane helix</keyword>
<feature type="transmembrane region" description="Helical" evidence="1">
    <location>
        <begin position="44"/>
        <end position="63"/>
    </location>
</feature>
<evidence type="ECO:0000313" key="2">
    <source>
        <dbReference type="EMBL" id="RJG05812.1"/>
    </source>
</evidence>
<feature type="transmembrane region" description="Helical" evidence="1">
    <location>
        <begin position="20"/>
        <end position="38"/>
    </location>
</feature>
<dbReference type="EMBL" id="QYUN01000002">
    <property type="protein sequence ID" value="RJG05812.1"/>
    <property type="molecule type" value="Genomic_DNA"/>
</dbReference>
<keyword evidence="1" id="KW-0472">Membrane</keyword>
<evidence type="ECO:0000313" key="3">
    <source>
        <dbReference type="Proteomes" id="UP000285190"/>
    </source>
</evidence>
<dbReference type="RefSeq" id="WP_119737828.1">
    <property type="nucleotide sequence ID" value="NZ_QYUN01000002.1"/>
</dbReference>
<keyword evidence="3" id="KW-1185">Reference proteome</keyword>
<gene>
    <name evidence="2" type="ORF">D3870_07080</name>
</gene>